<dbReference type="Proteomes" id="UP000800041">
    <property type="component" value="Unassembled WGS sequence"/>
</dbReference>
<protein>
    <submittedName>
        <fullName evidence="1">Uncharacterized protein</fullName>
    </submittedName>
</protein>
<dbReference type="EMBL" id="ML977175">
    <property type="protein sequence ID" value="KAF1983461.1"/>
    <property type="molecule type" value="Genomic_DNA"/>
</dbReference>
<gene>
    <name evidence="1" type="ORF">K402DRAFT_167101</name>
</gene>
<sequence>MMKNNKPTTATALPLYTSSLSSLSSPPPSARPLSCLLPPISLLATCIPYQATCLRNPICAIILQAQSRSPHAPTGQWQVREESW</sequence>
<evidence type="ECO:0000313" key="1">
    <source>
        <dbReference type="EMBL" id="KAF1983461.1"/>
    </source>
</evidence>
<name>A0A6G1GR95_9PEZI</name>
<keyword evidence="2" id="KW-1185">Reference proteome</keyword>
<dbReference type="AlphaFoldDB" id="A0A6G1GR95"/>
<evidence type="ECO:0000313" key="2">
    <source>
        <dbReference type="Proteomes" id="UP000800041"/>
    </source>
</evidence>
<organism evidence="1 2">
    <name type="scientific">Aulographum hederae CBS 113979</name>
    <dbReference type="NCBI Taxonomy" id="1176131"/>
    <lineage>
        <taxon>Eukaryota</taxon>
        <taxon>Fungi</taxon>
        <taxon>Dikarya</taxon>
        <taxon>Ascomycota</taxon>
        <taxon>Pezizomycotina</taxon>
        <taxon>Dothideomycetes</taxon>
        <taxon>Pleosporomycetidae</taxon>
        <taxon>Aulographales</taxon>
        <taxon>Aulographaceae</taxon>
    </lineage>
</organism>
<accession>A0A6G1GR95</accession>
<reference evidence="1" key="1">
    <citation type="journal article" date="2020" name="Stud. Mycol.">
        <title>101 Dothideomycetes genomes: a test case for predicting lifestyles and emergence of pathogens.</title>
        <authorList>
            <person name="Haridas S."/>
            <person name="Albert R."/>
            <person name="Binder M."/>
            <person name="Bloem J."/>
            <person name="Labutti K."/>
            <person name="Salamov A."/>
            <person name="Andreopoulos B."/>
            <person name="Baker S."/>
            <person name="Barry K."/>
            <person name="Bills G."/>
            <person name="Bluhm B."/>
            <person name="Cannon C."/>
            <person name="Castanera R."/>
            <person name="Culley D."/>
            <person name="Daum C."/>
            <person name="Ezra D."/>
            <person name="Gonzalez J."/>
            <person name="Henrissat B."/>
            <person name="Kuo A."/>
            <person name="Liang C."/>
            <person name="Lipzen A."/>
            <person name="Lutzoni F."/>
            <person name="Magnuson J."/>
            <person name="Mondo S."/>
            <person name="Nolan M."/>
            <person name="Ohm R."/>
            <person name="Pangilinan J."/>
            <person name="Park H.-J."/>
            <person name="Ramirez L."/>
            <person name="Alfaro M."/>
            <person name="Sun H."/>
            <person name="Tritt A."/>
            <person name="Yoshinaga Y."/>
            <person name="Zwiers L.-H."/>
            <person name="Turgeon B."/>
            <person name="Goodwin S."/>
            <person name="Spatafora J."/>
            <person name="Crous P."/>
            <person name="Grigoriev I."/>
        </authorList>
    </citation>
    <scope>NUCLEOTIDE SEQUENCE</scope>
    <source>
        <strain evidence="1">CBS 113979</strain>
    </source>
</reference>
<proteinExistence type="predicted"/>